<dbReference type="InterPro" id="IPR036682">
    <property type="entry name" value="OS_D_A10/PebIII_sf"/>
</dbReference>
<evidence type="ECO:0000256" key="1">
    <source>
        <dbReference type="SAM" id="SignalP"/>
    </source>
</evidence>
<dbReference type="Pfam" id="PF03392">
    <property type="entry name" value="OS-D"/>
    <property type="match status" value="1"/>
</dbReference>
<dbReference type="Gene3D" id="1.10.2080.10">
    <property type="entry name" value="Insect odorant-binding protein A10/Ejaculatory bulb-specific protein 3"/>
    <property type="match status" value="1"/>
</dbReference>
<dbReference type="PANTHER" id="PTHR11257">
    <property type="entry name" value="CHEMOSENSORY PROTEIN-RELATED"/>
    <property type="match status" value="1"/>
</dbReference>
<feature type="chain" id="PRO_5003931459" evidence="1">
    <location>
        <begin position="20"/>
        <end position="132"/>
    </location>
</feature>
<sequence length="132" mass="15374">MFYKLSVVVLMGILAGVWAADKYTDKYDNIDIDEILTNERLYKKYFDCIQGTGKCTPDGIELKEKIPEALKTECAKCNEKQKAGVEKVMRYLITKKPEDFKILEDKFDPEGVYRKKYEAQRKLVEEGKPVEY</sequence>
<dbReference type="PANTHER" id="PTHR11257:SF12">
    <property type="entry name" value="EJACULATORY BULB-SPECIFIC PROTEIN 3-RELATED"/>
    <property type="match status" value="1"/>
</dbReference>
<keyword evidence="1" id="KW-0732">Signal</keyword>
<name>K9J9R7_ADELI</name>
<feature type="signal peptide" evidence="1">
    <location>
        <begin position="1"/>
        <end position="19"/>
    </location>
</feature>
<evidence type="ECO:0000313" key="2">
    <source>
        <dbReference type="EMBL" id="ACZ58024.1"/>
    </source>
</evidence>
<organism evidence="2">
    <name type="scientific">Adelphocoris lineolatus</name>
    <name type="common">Alfalfa plant bug</name>
    <dbReference type="NCBI Taxonomy" id="236346"/>
    <lineage>
        <taxon>Eukaryota</taxon>
        <taxon>Metazoa</taxon>
        <taxon>Ecdysozoa</taxon>
        <taxon>Arthropoda</taxon>
        <taxon>Hexapoda</taxon>
        <taxon>Insecta</taxon>
        <taxon>Pterygota</taxon>
        <taxon>Neoptera</taxon>
        <taxon>Paraneoptera</taxon>
        <taxon>Hemiptera</taxon>
        <taxon>Heteroptera</taxon>
        <taxon>Panheteroptera</taxon>
        <taxon>Cimicomorpha</taxon>
        <taxon>Miridae</taxon>
        <taxon>Mirini</taxon>
        <taxon>Adelphocoris</taxon>
    </lineage>
</organism>
<reference evidence="2" key="1">
    <citation type="submission" date="2009-08" db="EMBL/GenBank/DDBJ databases">
        <authorList>
            <person name="Gu S.-H."/>
            <person name="Zhang Y.-J."/>
            <person name="Guo Y.-Y."/>
        </authorList>
    </citation>
    <scope>NUCLEOTIDE SEQUENCE</scope>
</reference>
<dbReference type="InterPro" id="IPR005055">
    <property type="entry name" value="A10/PebIII"/>
</dbReference>
<reference evidence="2" key="2">
    <citation type="journal article" date="2015" name="Sci. Rep.">
        <title>Chemosensillum immunolocalization and ligand specificity of chemosensory proteins in the alfalfa plant bug Adelphocoris lineolatus (Goeze).</title>
        <authorList>
            <person name="Sun L."/>
            <person name="Zhou J.J."/>
            <person name="Gu S.H."/>
            <person name="Xiao H.J."/>
            <person name="Guo Y.Y."/>
            <person name="Liu Z.W."/>
            <person name="Zhang Y.J."/>
        </authorList>
    </citation>
    <scope>NUCLEOTIDE SEQUENCE</scope>
</reference>
<accession>K9J9R7</accession>
<proteinExistence type="evidence at transcript level"/>
<dbReference type="SUPFAM" id="SSF100910">
    <property type="entry name" value="Chemosensory protein Csp2"/>
    <property type="match status" value="1"/>
</dbReference>
<dbReference type="EMBL" id="GQ477019">
    <property type="protein sequence ID" value="ACZ58024.1"/>
    <property type="molecule type" value="mRNA"/>
</dbReference>
<protein>
    <submittedName>
        <fullName evidence="2">Chemosensory protein 6</fullName>
    </submittedName>
</protein>
<dbReference type="AlphaFoldDB" id="K9J9R7"/>